<organism evidence="3 4">
    <name type="scientific">Hoeflea olei</name>
    <dbReference type="NCBI Taxonomy" id="1480615"/>
    <lineage>
        <taxon>Bacteria</taxon>
        <taxon>Pseudomonadati</taxon>
        <taxon>Pseudomonadota</taxon>
        <taxon>Alphaproteobacteria</taxon>
        <taxon>Hyphomicrobiales</taxon>
        <taxon>Rhizobiaceae</taxon>
        <taxon>Hoeflea</taxon>
    </lineage>
</organism>
<evidence type="ECO:0000256" key="2">
    <source>
        <dbReference type="SAM" id="SignalP"/>
    </source>
</evidence>
<evidence type="ECO:0000256" key="1">
    <source>
        <dbReference type="SAM" id="MobiDB-lite"/>
    </source>
</evidence>
<accession>A0A1C1YZY6</accession>
<feature type="compositionally biased region" description="Low complexity" evidence="1">
    <location>
        <begin position="50"/>
        <end position="67"/>
    </location>
</feature>
<keyword evidence="2" id="KW-0732">Signal</keyword>
<keyword evidence="4" id="KW-1185">Reference proteome</keyword>
<feature type="signal peptide" evidence="2">
    <location>
        <begin position="1"/>
        <end position="20"/>
    </location>
</feature>
<comment type="caution">
    <text evidence="3">The sequence shown here is derived from an EMBL/GenBank/DDBJ whole genome shotgun (WGS) entry which is preliminary data.</text>
</comment>
<dbReference type="EMBL" id="LQZT01000001">
    <property type="protein sequence ID" value="OCW59114.1"/>
    <property type="molecule type" value="Genomic_DNA"/>
</dbReference>
<dbReference type="AlphaFoldDB" id="A0A1C1YZY6"/>
<evidence type="ECO:0008006" key="5">
    <source>
        <dbReference type="Google" id="ProtNLM"/>
    </source>
</evidence>
<protein>
    <recommendedName>
        <fullName evidence="5">Lipoprotein</fullName>
    </recommendedName>
</protein>
<feature type="chain" id="PRO_5008656585" description="Lipoprotein" evidence="2">
    <location>
        <begin position="21"/>
        <end position="198"/>
    </location>
</feature>
<feature type="region of interest" description="Disordered" evidence="1">
    <location>
        <begin position="26"/>
        <end position="67"/>
    </location>
</feature>
<reference evidence="3 4" key="1">
    <citation type="submission" date="2015-12" db="EMBL/GenBank/DDBJ databases">
        <authorList>
            <person name="Shamseldin A."/>
            <person name="Moawad H."/>
            <person name="Abd El-Rahim W.M."/>
            <person name="Sadowsky M.J."/>
        </authorList>
    </citation>
    <scope>NUCLEOTIDE SEQUENCE [LARGE SCALE GENOMIC DNA]</scope>
    <source>
        <strain evidence="3 4">JC234</strain>
    </source>
</reference>
<dbReference type="STRING" id="1480615.AWJ14_08575"/>
<evidence type="ECO:0000313" key="4">
    <source>
        <dbReference type="Proteomes" id="UP000094795"/>
    </source>
</evidence>
<evidence type="ECO:0000313" key="3">
    <source>
        <dbReference type="EMBL" id="OCW59114.1"/>
    </source>
</evidence>
<dbReference type="PROSITE" id="PS51257">
    <property type="entry name" value="PROKAR_LIPOPROTEIN"/>
    <property type="match status" value="1"/>
</dbReference>
<sequence length="198" mass="20437">MMHRIKIIGFVCALAAFVAACNSTEQTLQPNPGAPSAAAGNTDNTTPVEAFPATPADAAPGAAAPAQAGAAQASMPAGQVRGRIRFMPVIGAPVNAVTPLSRQLAVEARNRGLAILSASDPGGEHVLKGYFSADNFDGKTTVFYVWDVLDAAGNRMHRIQGQESVAGGPGDPWATVPADVMERIAARSIAEYAAWRGL</sequence>
<proteinExistence type="predicted"/>
<name>A0A1C1YZY6_9HYPH</name>
<gene>
    <name evidence="3" type="ORF">AWJ14_08575</name>
</gene>
<dbReference type="Proteomes" id="UP000094795">
    <property type="component" value="Unassembled WGS sequence"/>
</dbReference>
<feature type="compositionally biased region" description="Low complexity" evidence="1">
    <location>
        <begin position="30"/>
        <end position="41"/>
    </location>
</feature>